<comment type="caution">
    <text evidence="2">The sequence shown here is derived from an EMBL/GenBank/DDBJ whole genome shotgun (WGS) entry which is preliminary data.</text>
</comment>
<name>A0A5B6VJW8_9ROSI</name>
<keyword evidence="2" id="KW-0695">RNA-directed DNA polymerase</keyword>
<keyword evidence="2" id="KW-0548">Nucleotidyltransferase</keyword>
<evidence type="ECO:0000313" key="2">
    <source>
        <dbReference type="EMBL" id="KAA3469327.1"/>
    </source>
</evidence>
<dbReference type="InterPro" id="IPR043502">
    <property type="entry name" value="DNA/RNA_pol_sf"/>
</dbReference>
<gene>
    <name evidence="2" type="ORF">EPI10_015125</name>
</gene>
<dbReference type="AlphaFoldDB" id="A0A5B6VJW8"/>
<feature type="domain" description="Reverse transcriptase" evidence="1">
    <location>
        <begin position="383"/>
        <end position="478"/>
    </location>
</feature>
<keyword evidence="2" id="KW-0808">Transferase</keyword>
<accession>A0A5B6VJW8</accession>
<proteinExistence type="predicted"/>
<protein>
    <submittedName>
        <fullName evidence="2">Reverse transcriptase</fullName>
    </submittedName>
</protein>
<dbReference type="GO" id="GO:0003964">
    <property type="term" value="F:RNA-directed DNA polymerase activity"/>
    <property type="evidence" value="ECO:0007669"/>
    <property type="project" value="UniProtKB-KW"/>
</dbReference>
<dbReference type="EMBL" id="SMMG02000006">
    <property type="protein sequence ID" value="KAA3469327.1"/>
    <property type="molecule type" value="Genomic_DNA"/>
</dbReference>
<dbReference type="SUPFAM" id="SSF56672">
    <property type="entry name" value="DNA/RNA polymerases"/>
    <property type="match status" value="1"/>
</dbReference>
<evidence type="ECO:0000313" key="3">
    <source>
        <dbReference type="Proteomes" id="UP000325315"/>
    </source>
</evidence>
<keyword evidence="3" id="KW-1185">Reference proteome</keyword>
<dbReference type="InterPro" id="IPR000477">
    <property type="entry name" value="RT_dom"/>
</dbReference>
<dbReference type="OrthoDB" id="991485at2759"/>
<dbReference type="PANTHER" id="PTHR19446">
    <property type="entry name" value="REVERSE TRANSCRIPTASES"/>
    <property type="match status" value="1"/>
</dbReference>
<dbReference type="Pfam" id="PF00078">
    <property type="entry name" value="RVT_1"/>
    <property type="match status" value="1"/>
</dbReference>
<sequence length="807" mass="94162">MEGCLADNADGKSGGLVMMWREIYKVEIQTYSSNHIDLLIHVENDEPIRFTGFYGNADPNKRQCSWNTLRRGGRKPNALMEDFREIVDEFLMVDFKTDNGWFTWVNNRESTTLVKERLDRFLMSANDVNSFPFLESKMRKQNRSLRKLGRVARRKLWKKIKNVGKELGRWHYKKLNQMRKQIGYLQANINRIADSQGSNYEGNKLKAMRLKLGNLLNKEEKYWAQRSRVNWLKERDRNTQFFHVRATNRKKKNNIARLKDINGYWRENTTDICKAIREYFQLLFKSNLNPNNVLNLDYIERCISGEVNDRLLNGFTDSEIKEAFSQMDPRKAPGINDLSGNFFRENWDVVGEDIIKLCHDILRGDKDVECLNDTIIVLIPKIKELEDMTNFRPISLCRVVYKIVAKVLANRLKETLPLCISQNQNAFVLGTMIHDNILIAHEMVHYLQSTKSSPNKGFVIKLDMSKAYDRVEWTLIEEPKYPVANRQLFSSMLSMCTIDKLDSYLGLPLLVSRKKSLAFTNIINRCTCRVRSWLKHLFSYGGKEVFIKAIIQAFPTYSFSVFLAPKGIIEDLQSQMGRMWWTNNDKARRWARMAWEKCVIQREWEAWVFGTYICSTWLFWADRSGGDGKGRGLSRYTGFNNTCPRCKSREETLVHALKDCPKAREVLVARGLNNRLLEEDYNDCIDWLEDVFRELNNKAAANFLTLLWNSWNDNNMVFKVGSVLSQETMMTHHSSKDCLVISSHELLDIWFLRASRYSSSLPDMARLNFSIYGYPELPVNGSLELPVIDSHELPDYGSYELPVIQLR</sequence>
<reference evidence="3" key="1">
    <citation type="journal article" date="2019" name="Plant Biotechnol. J.">
        <title>Genome sequencing of the Australian wild diploid species Gossypium australe highlights disease resistance and delayed gland morphogenesis.</title>
        <authorList>
            <person name="Cai Y."/>
            <person name="Cai X."/>
            <person name="Wang Q."/>
            <person name="Wang P."/>
            <person name="Zhang Y."/>
            <person name="Cai C."/>
            <person name="Xu Y."/>
            <person name="Wang K."/>
            <person name="Zhou Z."/>
            <person name="Wang C."/>
            <person name="Geng S."/>
            <person name="Li B."/>
            <person name="Dong Q."/>
            <person name="Hou Y."/>
            <person name="Wang H."/>
            <person name="Ai P."/>
            <person name="Liu Z."/>
            <person name="Yi F."/>
            <person name="Sun M."/>
            <person name="An G."/>
            <person name="Cheng J."/>
            <person name="Zhang Y."/>
            <person name="Shi Q."/>
            <person name="Xie Y."/>
            <person name="Shi X."/>
            <person name="Chang Y."/>
            <person name="Huang F."/>
            <person name="Chen Y."/>
            <person name="Hong S."/>
            <person name="Mi L."/>
            <person name="Sun Q."/>
            <person name="Zhang L."/>
            <person name="Zhou B."/>
            <person name="Peng R."/>
            <person name="Zhang X."/>
            <person name="Liu F."/>
        </authorList>
    </citation>
    <scope>NUCLEOTIDE SEQUENCE [LARGE SCALE GENOMIC DNA]</scope>
    <source>
        <strain evidence="3">cv. PA1801</strain>
    </source>
</reference>
<dbReference type="Proteomes" id="UP000325315">
    <property type="component" value="Unassembled WGS sequence"/>
</dbReference>
<dbReference type="CDD" id="cd01650">
    <property type="entry name" value="RT_nLTR_like"/>
    <property type="match status" value="1"/>
</dbReference>
<organism evidence="2 3">
    <name type="scientific">Gossypium australe</name>
    <dbReference type="NCBI Taxonomy" id="47621"/>
    <lineage>
        <taxon>Eukaryota</taxon>
        <taxon>Viridiplantae</taxon>
        <taxon>Streptophyta</taxon>
        <taxon>Embryophyta</taxon>
        <taxon>Tracheophyta</taxon>
        <taxon>Spermatophyta</taxon>
        <taxon>Magnoliopsida</taxon>
        <taxon>eudicotyledons</taxon>
        <taxon>Gunneridae</taxon>
        <taxon>Pentapetalae</taxon>
        <taxon>rosids</taxon>
        <taxon>malvids</taxon>
        <taxon>Malvales</taxon>
        <taxon>Malvaceae</taxon>
        <taxon>Malvoideae</taxon>
        <taxon>Gossypium</taxon>
    </lineage>
</organism>
<evidence type="ECO:0000259" key="1">
    <source>
        <dbReference type="Pfam" id="PF00078"/>
    </source>
</evidence>